<accession>A0AAD5YPX0</accession>
<organism evidence="2 3">
    <name type="scientific">Leucocoprinus birnbaumii</name>
    <dbReference type="NCBI Taxonomy" id="56174"/>
    <lineage>
        <taxon>Eukaryota</taxon>
        <taxon>Fungi</taxon>
        <taxon>Dikarya</taxon>
        <taxon>Basidiomycota</taxon>
        <taxon>Agaricomycotina</taxon>
        <taxon>Agaricomycetes</taxon>
        <taxon>Agaricomycetidae</taxon>
        <taxon>Agaricales</taxon>
        <taxon>Agaricineae</taxon>
        <taxon>Agaricaceae</taxon>
        <taxon>Leucocoprinus</taxon>
    </lineage>
</organism>
<keyword evidence="3" id="KW-1185">Reference proteome</keyword>
<dbReference type="EMBL" id="JANIEX010000553">
    <property type="protein sequence ID" value="KAJ3565630.1"/>
    <property type="molecule type" value="Genomic_DNA"/>
</dbReference>
<proteinExistence type="predicted"/>
<gene>
    <name evidence="2" type="ORF">NP233_g7509</name>
</gene>
<evidence type="ECO:0000256" key="1">
    <source>
        <dbReference type="SAM" id="MobiDB-lite"/>
    </source>
</evidence>
<evidence type="ECO:0000313" key="2">
    <source>
        <dbReference type="EMBL" id="KAJ3565630.1"/>
    </source>
</evidence>
<reference evidence="2" key="1">
    <citation type="submission" date="2022-07" db="EMBL/GenBank/DDBJ databases">
        <title>Genome Sequence of Leucocoprinus birnbaumii.</title>
        <authorList>
            <person name="Buettner E."/>
        </authorList>
    </citation>
    <scope>NUCLEOTIDE SEQUENCE</scope>
    <source>
        <strain evidence="2">VT141</strain>
    </source>
</reference>
<name>A0AAD5YPX0_9AGAR</name>
<dbReference type="AlphaFoldDB" id="A0AAD5YPX0"/>
<comment type="caution">
    <text evidence="2">The sequence shown here is derived from an EMBL/GenBank/DDBJ whole genome shotgun (WGS) entry which is preliminary data.</text>
</comment>
<feature type="region of interest" description="Disordered" evidence="1">
    <location>
        <begin position="154"/>
        <end position="176"/>
    </location>
</feature>
<evidence type="ECO:0000313" key="3">
    <source>
        <dbReference type="Proteomes" id="UP001213000"/>
    </source>
</evidence>
<dbReference type="Proteomes" id="UP001213000">
    <property type="component" value="Unassembled WGS sequence"/>
</dbReference>
<protein>
    <submittedName>
        <fullName evidence="2">Uncharacterized protein</fullName>
    </submittedName>
</protein>
<sequence length="217" mass="24583">MLSDSRFAQVIHNLRDANTFFYAEARCYRAFHQPTHHAKRRAIRLNLKVDTHKAHNLPTMQAYCRQDPEIIQTYSPIFEPNAQVDTNSSMSGPSASDLLNVNAALSEHLARTRIAYRPSALRNEIVYPSSGYEGNSLHRRPHPDVPSDIVACPGLAHSSSSSRSSSTVTTPENQDRPVMIRINLKRRSPCDVEETQDYVEKRPKYGRKRWAAAPVPF</sequence>